<evidence type="ECO:0000313" key="3">
    <source>
        <dbReference type="EMBL" id="AER10491.1"/>
    </source>
</evidence>
<feature type="domain" description="Alpha/beta hydrolase fold-3" evidence="2">
    <location>
        <begin position="81"/>
        <end position="319"/>
    </location>
</feature>
<proteinExistence type="predicted"/>
<protein>
    <recommendedName>
        <fullName evidence="2">Alpha/beta hydrolase fold-3 domain-containing protein</fullName>
    </recommendedName>
</protein>
<geneLocation type="plasmid" evidence="3">
    <name>pCMS1</name>
</geneLocation>
<dbReference type="GO" id="GO:0016787">
    <property type="term" value="F:hydrolase activity"/>
    <property type="evidence" value="ECO:0007669"/>
    <property type="project" value="UniProtKB-KW"/>
</dbReference>
<keyword evidence="3" id="KW-0614">Plasmid</keyword>
<dbReference type="EMBL" id="HQ839670">
    <property type="protein sequence ID" value="AER10491.1"/>
    <property type="molecule type" value="Genomic_DNA"/>
</dbReference>
<dbReference type="Pfam" id="PF07859">
    <property type="entry name" value="Abhydrolase_3"/>
    <property type="match status" value="1"/>
</dbReference>
<evidence type="ECO:0000259" key="2">
    <source>
        <dbReference type="Pfam" id="PF07859"/>
    </source>
</evidence>
<dbReference type="InterPro" id="IPR029058">
    <property type="entry name" value="AB_hydrolase_fold"/>
</dbReference>
<sequence>MGRLEKLSRIRFNSVRISTMHPISFQKARLAALALSLVSVAGPAHSEGILGKTTVAYRTVNGHDILVDVHRPKGADVRPVIVWFHGGALIMGNREAIIPQIVTLAEEKGYALVSFDYRLAPETKLPAISSDIEAAFAWLGSDGAKRFHLDTKRMIVAGNSAGGYLTLTTGYRVKPKPRALVALYGYGRLNAAWYSQPNLFPEYNKTKITREEASAQSDGGVISDSSKRKGDADTIYRYYRQNGLWPQEVSGFPSSSIAELIAQYEPAKNVTREYPPTLLMHGTDDHDVPYEESANMALQFEKHGVPYVLKTIDRGGHGFGGGSPDQIEDAYRSMRDFIVRYLDGE</sequence>
<dbReference type="PANTHER" id="PTHR48081">
    <property type="entry name" value="AB HYDROLASE SUPERFAMILY PROTEIN C4A8.06C"/>
    <property type="match status" value="1"/>
</dbReference>
<evidence type="ECO:0000256" key="1">
    <source>
        <dbReference type="ARBA" id="ARBA00022801"/>
    </source>
</evidence>
<dbReference type="InterPro" id="IPR013094">
    <property type="entry name" value="AB_hydrolase_3"/>
</dbReference>
<dbReference type="InterPro" id="IPR050300">
    <property type="entry name" value="GDXG_lipolytic_enzyme"/>
</dbReference>
<dbReference type="PANTHER" id="PTHR48081:SF3">
    <property type="entry name" value="ALPHA_BETA HYDROLASE FOLD-3 DOMAIN-CONTAINING PROTEIN"/>
    <property type="match status" value="1"/>
</dbReference>
<keyword evidence="1" id="KW-0378">Hydrolase</keyword>
<dbReference type="Gene3D" id="3.40.50.1820">
    <property type="entry name" value="alpha/beta hydrolase"/>
    <property type="match status" value="1"/>
</dbReference>
<dbReference type="AlphaFoldDB" id="G8DNV9"/>
<dbReference type="SUPFAM" id="SSF53474">
    <property type="entry name" value="alpha/beta-Hydrolases"/>
    <property type="match status" value="1"/>
</dbReference>
<name>G8DNV9_BREDI</name>
<organism evidence="3">
    <name type="scientific">Brevundimonas diminuta</name>
    <name type="common">Pseudomonas diminuta</name>
    <dbReference type="NCBI Taxonomy" id="293"/>
    <lineage>
        <taxon>Bacteria</taxon>
        <taxon>Pseudomonadati</taxon>
        <taxon>Pseudomonadota</taxon>
        <taxon>Alphaproteobacteria</taxon>
        <taxon>Caulobacterales</taxon>
        <taxon>Caulobacteraceae</taxon>
        <taxon>Brevundimonas</taxon>
    </lineage>
</organism>
<reference evidence="3" key="1">
    <citation type="journal article" date="2011" name="Plasmid">
        <title>Indigenous organophosphate-degrading (opd) plasmid pCMS1 of Brevundimonasdiminuta is self-transmissible and plays a key role in horizontal mobility of the opd gene.</title>
        <authorList>
            <person name="Pandeeti E.V."/>
            <person name="Chakka D."/>
            <person name="Pandey J.P."/>
            <person name="Siddavattam D."/>
        </authorList>
    </citation>
    <scope>NUCLEOTIDE SEQUENCE</scope>
    <source>
        <strain evidence="3">MG</strain>
        <plasmid evidence="3">pCMS1</plasmid>
    </source>
</reference>
<accession>G8DNV9</accession>